<evidence type="ECO:0000313" key="5">
    <source>
        <dbReference type="EMBL" id="SON57935.1"/>
    </source>
</evidence>
<name>A0A2C9DE43_9HYPH</name>
<dbReference type="PANTHER" id="PTHR30483:SF6">
    <property type="entry name" value="PERIPLASMIC BINDING PROTEIN OF ABC TRANSPORTER FOR NATURAL AMINO ACIDS"/>
    <property type="match status" value="1"/>
</dbReference>
<accession>A0A2C9DE43</accession>
<reference evidence="6" key="1">
    <citation type="submission" date="2017-09" db="EMBL/GenBank/DDBJ databases">
        <title>Genome sequence of Nannocystis excedens DSM 71.</title>
        <authorList>
            <person name="Blom J."/>
        </authorList>
    </citation>
    <scope>NUCLEOTIDE SEQUENCE [LARGE SCALE GENOMIC DNA]</scope>
    <source>
        <strain evidence="6">type strain: E19</strain>
    </source>
</reference>
<dbReference type="Pfam" id="PF13458">
    <property type="entry name" value="Peripla_BP_6"/>
    <property type="match status" value="1"/>
</dbReference>
<dbReference type="GO" id="GO:0006865">
    <property type="term" value="P:amino acid transport"/>
    <property type="evidence" value="ECO:0007669"/>
    <property type="project" value="UniProtKB-KW"/>
</dbReference>
<dbReference type="InterPro" id="IPR006311">
    <property type="entry name" value="TAT_signal"/>
</dbReference>
<dbReference type="Proteomes" id="UP000223606">
    <property type="component" value="Chromosome 1"/>
</dbReference>
<sequence>MTTNETGGIRLPTRRGALKGLAAGSSLLFAPALIGRARAQSGDAIRLGAPFHRTGIGASYGRWYERTATAAVKLINEAGGINGMPVEMIVEDDGTDPKRGTEVIEKFATEYKVDAVFGHLFSHVVAATAPRAGELKMPYLICSESHQLAAGGLNRYTFQPGITDVKAQVQSMAPWVATNLGKKVTMFFPDYKFGHDHRDFFSKAIEAQGGEVAALIPIPPTETSFTRYFPQIPPSTEVIYHVMVGPGVLTFVKELGEFLGSQRPEIFGFIDSLEAVDLATPQLEFLEGTYFWEAFPRYRQENSTEYDAFFRKAVGVGDNGASLADPKDVSTYSHMFSVWETLYVIKQAMEAANYKGPAQKEDFILALEAMDKLDPSNEHPQGPKVFNAPMHQVFGVQNISKVENSALKTVHTTSIEDGMYEPEADYTKMDL</sequence>
<comment type="similarity">
    <text evidence="1">Belongs to the leucine-binding protein family.</text>
</comment>
<dbReference type="InterPro" id="IPR051010">
    <property type="entry name" value="BCAA_transport"/>
</dbReference>
<evidence type="ECO:0000256" key="3">
    <source>
        <dbReference type="ARBA" id="ARBA00022970"/>
    </source>
</evidence>
<dbReference type="PROSITE" id="PS51318">
    <property type="entry name" value="TAT"/>
    <property type="match status" value="1"/>
</dbReference>
<dbReference type="EMBL" id="LT960614">
    <property type="protein sequence ID" value="SON57935.1"/>
    <property type="molecule type" value="Genomic_DNA"/>
</dbReference>
<keyword evidence="6" id="KW-1185">Reference proteome</keyword>
<dbReference type="SUPFAM" id="SSF53822">
    <property type="entry name" value="Periplasmic binding protein-like I"/>
    <property type="match status" value="1"/>
</dbReference>
<evidence type="ECO:0000256" key="1">
    <source>
        <dbReference type="ARBA" id="ARBA00010062"/>
    </source>
</evidence>
<organism evidence="5 6">
    <name type="scientific">Hartmannibacter diazotrophicus</name>
    <dbReference type="NCBI Taxonomy" id="1482074"/>
    <lineage>
        <taxon>Bacteria</taxon>
        <taxon>Pseudomonadati</taxon>
        <taxon>Pseudomonadota</taxon>
        <taxon>Alphaproteobacteria</taxon>
        <taxon>Hyphomicrobiales</taxon>
        <taxon>Pleomorphomonadaceae</taxon>
        <taxon>Hartmannibacter</taxon>
    </lineage>
</organism>
<dbReference type="OrthoDB" id="9794229at2"/>
<keyword evidence="3" id="KW-0813">Transport</keyword>
<dbReference type="PANTHER" id="PTHR30483">
    <property type="entry name" value="LEUCINE-SPECIFIC-BINDING PROTEIN"/>
    <property type="match status" value="1"/>
</dbReference>
<keyword evidence="2" id="KW-0732">Signal</keyword>
<gene>
    <name evidence="5" type="primary">amiC_10</name>
    <name evidence="5" type="ORF">HDIA_4394</name>
</gene>
<evidence type="ECO:0000256" key="2">
    <source>
        <dbReference type="ARBA" id="ARBA00022729"/>
    </source>
</evidence>
<proteinExistence type="inferred from homology"/>
<evidence type="ECO:0000313" key="6">
    <source>
        <dbReference type="Proteomes" id="UP000223606"/>
    </source>
</evidence>
<feature type="domain" description="Leucine-binding protein" evidence="4">
    <location>
        <begin position="45"/>
        <end position="393"/>
    </location>
</feature>
<dbReference type="InterPro" id="IPR028082">
    <property type="entry name" value="Peripla_BP_I"/>
</dbReference>
<dbReference type="KEGG" id="hdi:HDIA_4394"/>
<dbReference type="RefSeq" id="WP_099558119.1">
    <property type="nucleotide sequence ID" value="NZ_LT960614.1"/>
</dbReference>
<dbReference type="AlphaFoldDB" id="A0A2C9DE43"/>
<protein>
    <submittedName>
        <fullName evidence="5">Aliphatic amidase expression-regulating protein</fullName>
    </submittedName>
</protein>
<keyword evidence="3" id="KW-0029">Amino-acid transport</keyword>
<dbReference type="Gene3D" id="3.40.50.2300">
    <property type="match status" value="2"/>
</dbReference>
<dbReference type="InterPro" id="IPR028081">
    <property type="entry name" value="Leu-bd"/>
</dbReference>
<evidence type="ECO:0000259" key="4">
    <source>
        <dbReference type="Pfam" id="PF13458"/>
    </source>
</evidence>